<reference evidence="2" key="1">
    <citation type="journal article" date="2011" name="Genome Res.">
        <title>Phylogeny-wide analysis of social amoeba genomes highlights ancient origins for complex intercellular communication.</title>
        <authorList>
            <person name="Heidel A.J."/>
            <person name="Lawal H.M."/>
            <person name="Felder M."/>
            <person name="Schilde C."/>
            <person name="Helps N.R."/>
            <person name="Tunggal B."/>
            <person name="Rivero F."/>
            <person name="John U."/>
            <person name="Schleicher M."/>
            <person name="Eichinger L."/>
            <person name="Platzer M."/>
            <person name="Noegel A.A."/>
            <person name="Schaap P."/>
            <person name="Gloeckner G."/>
        </authorList>
    </citation>
    <scope>NUCLEOTIDE SEQUENCE [LARGE SCALE GENOMIC DNA]</scope>
    <source>
        <strain evidence="2">SH3</strain>
    </source>
</reference>
<protein>
    <submittedName>
        <fullName evidence="1">Uncharacterized protein</fullName>
    </submittedName>
</protein>
<accession>F4PWB3</accession>
<gene>
    <name evidence="1" type="ORF">DFA_07400</name>
</gene>
<dbReference type="Proteomes" id="UP000007797">
    <property type="component" value="Unassembled WGS sequence"/>
</dbReference>
<dbReference type="GeneID" id="14871989"/>
<evidence type="ECO:0000313" key="2">
    <source>
        <dbReference type="Proteomes" id="UP000007797"/>
    </source>
</evidence>
<proteinExistence type="predicted"/>
<dbReference type="RefSeq" id="XP_004367260.1">
    <property type="nucleotide sequence ID" value="XM_004367203.1"/>
</dbReference>
<keyword evidence="2" id="KW-1185">Reference proteome</keyword>
<dbReference type="KEGG" id="dfa:DFA_07400"/>
<name>F4PWB3_CACFS</name>
<dbReference type="AlphaFoldDB" id="F4PWB3"/>
<organism evidence="1 2">
    <name type="scientific">Cavenderia fasciculata</name>
    <name type="common">Slime mold</name>
    <name type="synonym">Dictyostelium fasciculatum</name>
    <dbReference type="NCBI Taxonomy" id="261658"/>
    <lineage>
        <taxon>Eukaryota</taxon>
        <taxon>Amoebozoa</taxon>
        <taxon>Evosea</taxon>
        <taxon>Eumycetozoa</taxon>
        <taxon>Dictyostelia</taxon>
        <taxon>Acytosteliales</taxon>
        <taxon>Cavenderiaceae</taxon>
        <taxon>Cavenderia</taxon>
    </lineage>
</organism>
<dbReference type="EMBL" id="GL883013">
    <property type="protein sequence ID" value="EGG20277.1"/>
    <property type="molecule type" value="Genomic_DNA"/>
</dbReference>
<sequence>MMYTDYILGCYDIEELIQICGELNLSIPKPRNRSNLRSVIVQRLKEKQWYQTKLVDDNPLNKYHRGAVDYALPYILITKILTYAYHSSNECICKDLTFRAGGVTGALGNKANPPSAILKTPCLVHFKKGVPNIMLNGLDIHKQVPNQGVKLYTPWRMDLSLISKQIESYYWEPYIKTMFGLRWFKENYTWFSGDWYYESKQTLFKNLPNLESITINLGAALLDKTQFVGFKLRFVQYTLTDKLPQYVYYKTKYISDNLYNIRKKNY</sequence>
<evidence type="ECO:0000313" key="1">
    <source>
        <dbReference type="EMBL" id="EGG20277.1"/>
    </source>
</evidence>